<feature type="transmembrane region" description="Helical" evidence="2">
    <location>
        <begin position="36"/>
        <end position="54"/>
    </location>
</feature>
<keyword evidence="4" id="KW-1185">Reference proteome</keyword>
<keyword evidence="2" id="KW-1133">Transmembrane helix</keyword>
<dbReference type="EMBL" id="JMIX01000015">
    <property type="protein sequence ID" value="KEO89345.1"/>
    <property type="molecule type" value="Genomic_DNA"/>
</dbReference>
<dbReference type="RefSeq" id="WP_034906815.1">
    <property type="nucleotide sequence ID" value="NZ_CP017057.1"/>
</dbReference>
<feature type="region of interest" description="Disordered" evidence="1">
    <location>
        <begin position="85"/>
        <end position="117"/>
    </location>
</feature>
<comment type="caution">
    <text evidence="3">The sequence shown here is derived from an EMBL/GenBank/DDBJ whole genome shotgun (WGS) entry which is preliminary data.</text>
</comment>
<gene>
    <name evidence="3" type="ORF">EH32_04245</name>
</gene>
<proteinExistence type="predicted"/>
<sequence length="117" mass="12843">MPLPSSTSDWPFDPKWLVIGFALGALVMVAAFDLRIGAAVASAFVVILVFYVWIRLRFAPEPGEPASERDAMMERFALLRDQRRLAASRENAPGGRSDREIPAGSAPDERTRPGEDA</sequence>
<dbReference type="AlphaFoldDB" id="A0A074M9A2"/>
<evidence type="ECO:0000256" key="1">
    <source>
        <dbReference type="SAM" id="MobiDB-lite"/>
    </source>
</evidence>
<reference evidence="3 4" key="1">
    <citation type="submission" date="2014-04" db="EMBL/GenBank/DDBJ databases">
        <title>A comprehensive comparison of genomes of Erythrobacter spp. Strains.</title>
        <authorList>
            <person name="Zheng Q."/>
        </authorList>
    </citation>
    <scope>NUCLEOTIDE SEQUENCE [LARGE SCALE GENOMIC DNA]</scope>
    <source>
        <strain evidence="3 4">DSM 8509</strain>
    </source>
</reference>
<keyword evidence="2" id="KW-0472">Membrane</keyword>
<feature type="compositionally biased region" description="Basic and acidic residues" evidence="1">
    <location>
        <begin position="96"/>
        <end position="117"/>
    </location>
</feature>
<evidence type="ECO:0000313" key="4">
    <source>
        <dbReference type="Proteomes" id="UP000027866"/>
    </source>
</evidence>
<organism evidence="3 4">
    <name type="scientific">Erythrobacter litoralis</name>
    <dbReference type="NCBI Taxonomy" id="39960"/>
    <lineage>
        <taxon>Bacteria</taxon>
        <taxon>Pseudomonadati</taxon>
        <taxon>Pseudomonadota</taxon>
        <taxon>Alphaproteobacteria</taxon>
        <taxon>Sphingomonadales</taxon>
        <taxon>Erythrobacteraceae</taxon>
        <taxon>Erythrobacter/Porphyrobacter group</taxon>
        <taxon>Erythrobacter</taxon>
    </lineage>
</organism>
<evidence type="ECO:0000256" key="2">
    <source>
        <dbReference type="SAM" id="Phobius"/>
    </source>
</evidence>
<dbReference type="OrthoDB" id="7392267at2"/>
<protein>
    <submittedName>
        <fullName evidence="3">Uncharacterized protein</fullName>
    </submittedName>
</protein>
<feature type="transmembrane region" description="Helical" evidence="2">
    <location>
        <begin position="12"/>
        <end position="30"/>
    </location>
</feature>
<name>A0A074M9A2_9SPHN</name>
<accession>A0A074M9A2</accession>
<keyword evidence="2" id="KW-0812">Transmembrane</keyword>
<dbReference type="Proteomes" id="UP000027866">
    <property type="component" value="Unassembled WGS sequence"/>
</dbReference>
<evidence type="ECO:0000313" key="3">
    <source>
        <dbReference type="EMBL" id="KEO89345.1"/>
    </source>
</evidence>
<dbReference type="KEGG" id="elq:Ga0102493_11489"/>